<evidence type="ECO:0000313" key="2">
    <source>
        <dbReference type="Proteomes" id="UP000054324"/>
    </source>
</evidence>
<organism evidence="1 2">
    <name type="scientific">Opisthorchis viverrini</name>
    <name type="common">Southeast Asian liver fluke</name>
    <dbReference type="NCBI Taxonomy" id="6198"/>
    <lineage>
        <taxon>Eukaryota</taxon>
        <taxon>Metazoa</taxon>
        <taxon>Spiralia</taxon>
        <taxon>Lophotrochozoa</taxon>
        <taxon>Platyhelminthes</taxon>
        <taxon>Trematoda</taxon>
        <taxon>Digenea</taxon>
        <taxon>Opisthorchiida</taxon>
        <taxon>Opisthorchiata</taxon>
        <taxon>Opisthorchiidae</taxon>
        <taxon>Opisthorchis</taxon>
    </lineage>
</organism>
<dbReference type="RefSeq" id="XP_009168737.1">
    <property type="nucleotide sequence ID" value="XM_009170473.1"/>
</dbReference>
<dbReference type="GeneID" id="20319644"/>
<sequence>MKETTHKVAENSWTAHDRFRPSWNSSGRRDLSAICQPCVLLEPKVDRFGQILAFIYELAECAAPGYLMFQSLRYSRYRDTYICTTLLIRLLRRLSRSFQQPYEYESLVYNVNQLNMLRAGRLMF</sequence>
<keyword evidence="2" id="KW-1185">Reference proteome</keyword>
<evidence type="ECO:0000313" key="1">
    <source>
        <dbReference type="EMBL" id="KER27501.1"/>
    </source>
</evidence>
<reference evidence="1 2" key="1">
    <citation type="submission" date="2013-11" db="EMBL/GenBank/DDBJ databases">
        <title>Opisthorchis viverrini - life in the bile duct.</title>
        <authorList>
            <person name="Young N.D."/>
            <person name="Nagarajan N."/>
            <person name="Lin S.J."/>
            <person name="Korhonen P.K."/>
            <person name="Jex A.R."/>
            <person name="Hall R.S."/>
            <person name="Safavi-Hemami H."/>
            <person name="Kaewkong W."/>
            <person name="Bertrand D."/>
            <person name="Gao S."/>
            <person name="Seet Q."/>
            <person name="Wongkham S."/>
            <person name="Teh B.T."/>
            <person name="Wongkham C."/>
            <person name="Intapan P.M."/>
            <person name="Maleewong W."/>
            <person name="Yang X."/>
            <person name="Hu M."/>
            <person name="Wang Z."/>
            <person name="Hofmann A."/>
            <person name="Sternberg P.W."/>
            <person name="Tan P."/>
            <person name="Wang J."/>
            <person name="Gasser R.B."/>
        </authorList>
    </citation>
    <scope>NUCLEOTIDE SEQUENCE [LARGE SCALE GENOMIC DNA]</scope>
</reference>
<accession>A0A074ZKC5</accession>
<name>A0A074ZKC5_OPIVI</name>
<dbReference type="Proteomes" id="UP000054324">
    <property type="component" value="Unassembled WGS sequence"/>
</dbReference>
<dbReference type="EMBL" id="KL596721">
    <property type="protein sequence ID" value="KER27501.1"/>
    <property type="molecule type" value="Genomic_DNA"/>
</dbReference>
<dbReference type="CTD" id="20319644"/>
<dbReference type="KEGG" id="ovi:T265_05462"/>
<gene>
    <name evidence="1" type="ORF">T265_05462</name>
</gene>
<protein>
    <submittedName>
        <fullName evidence="1">Uncharacterized protein</fullName>
    </submittedName>
</protein>
<proteinExistence type="predicted"/>
<dbReference type="AlphaFoldDB" id="A0A074ZKC5"/>